<dbReference type="STRING" id="1160895.CM19_00735"/>
<reference evidence="3 4" key="1">
    <citation type="submission" date="2014-03" db="EMBL/GenBank/DDBJ databases">
        <title>Draft genome sequence of the novel thermoacidophilic archaea Acidianus copahuensis ALE1 strain, isolated from Copahue volcanic area in Neuquen Argentina.</title>
        <authorList>
            <person name="Urbieta M.S."/>
            <person name="Rascovan N."/>
            <person name="Castro C."/>
            <person name="Revale S."/>
            <person name="Giaveno M.A."/>
            <person name="Vazquez M.P."/>
            <person name="Donati E.R."/>
        </authorList>
    </citation>
    <scope>NUCLEOTIDE SEQUENCE [LARGE SCALE GENOMIC DNA]</scope>
    <source>
        <strain evidence="3 4">ALE1</strain>
    </source>
</reference>
<keyword evidence="1" id="KW-0414">Isoprene biosynthesis</keyword>
<dbReference type="Gene3D" id="3.40.47.10">
    <property type="match status" value="1"/>
</dbReference>
<dbReference type="InterPro" id="IPR016039">
    <property type="entry name" value="Thiolase-like"/>
</dbReference>
<dbReference type="InterPro" id="IPR055140">
    <property type="entry name" value="Thiolase_C_2"/>
</dbReference>
<dbReference type="Proteomes" id="UP000024332">
    <property type="component" value="Unassembled WGS sequence"/>
</dbReference>
<dbReference type="EMBL" id="JFZT01000014">
    <property type="protein sequence ID" value="EZQ11525.1"/>
    <property type="molecule type" value="Genomic_DNA"/>
</dbReference>
<dbReference type="PANTHER" id="PTHR42870:SF2">
    <property type="entry name" value="LIPID-TRANSFER PROTEIN, PUTATIVE-RELATED"/>
    <property type="match status" value="1"/>
</dbReference>
<dbReference type="RefSeq" id="WP_048098521.1">
    <property type="nucleotide sequence ID" value="NZ_JFZT01000014.1"/>
</dbReference>
<evidence type="ECO:0000259" key="2">
    <source>
        <dbReference type="Pfam" id="PF22691"/>
    </source>
</evidence>
<evidence type="ECO:0000313" key="4">
    <source>
        <dbReference type="Proteomes" id="UP000024332"/>
    </source>
</evidence>
<accession>A0A031LUS9</accession>
<organism evidence="3 4">
    <name type="scientific">Candidatus Acidianus copahuensis</name>
    <dbReference type="NCBI Taxonomy" id="1160895"/>
    <lineage>
        <taxon>Archaea</taxon>
        <taxon>Thermoproteota</taxon>
        <taxon>Thermoprotei</taxon>
        <taxon>Sulfolobales</taxon>
        <taxon>Sulfolobaceae</taxon>
        <taxon>Acidianus</taxon>
    </lineage>
</organism>
<name>A0A031LUS9_9CREN</name>
<keyword evidence="4" id="KW-1185">Reference proteome</keyword>
<dbReference type="GO" id="GO:0016746">
    <property type="term" value="F:acyltransferase activity"/>
    <property type="evidence" value="ECO:0007669"/>
    <property type="project" value="InterPro"/>
</dbReference>
<keyword evidence="3" id="KW-0808">Transferase</keyword>
<evidence type="ECO:0000256" key="1">
    <source>
        <dbReference type="ARBA" id="ARBA00023229"/>
    </source>
</evidence>
<protein>
    <submittedName>
        <fullName evidence="3">Acetyl-CoA acetyltransferase</fullName>
    </submittedName>
</protein>
<proteinExistence type="predicted"/>
<gene>
    <name evidence="3" type="ORF">CM19_00735</name>
</gene>
<evidence type="ECO:0000313" key="3">
    <source>
        <dbReference type="EMBL" id="EZQ11525.1"/>
    </source>
</evidence>
<dbReference type="SUPFAM" id="SSF53901">
    <property type="entry name" value="Thiolase-like"/>
    <property type="match status" value="2"/>
</dbReference>
<dbReference type="AlphaFoldDB" id="A0A031LUS9"/>
<dbReference type="GO" id="GO:0008299">
    <property type="term" value="P:isoprenoid biosynthetic process"/>
    <property type="evidence" value="ECO:0007669"/>
    <property type="project" value="UniProtKB-KW"/>
</dbReference>
<sequence length="385" mass="42664">MISGFASAIYKKYEGSAFELMADVVSSALDMAKMKKEEIDGLFITYLPGVFDGLAYPHFFTNQVSQYLGIRPKFAEVSDYGGASALAMLYRAYKAIRANEAENVLCIIGGKGSEIRLRGVTVDSMDKLHSGISLTPFDKFFRGLDEMNPISDYALVANRHKKVFKSTDEQRALIAVKQRFNAMNNERALYRDPLTVEEVLKSPIISEPLHLLEAVYPVDGFHAFIVSKRQSQLRDLDVLAYGEAHWPEIPAELNDIVYTPAIESSKRANFNLSKVDAFQLYDSFTITVMLQVEDIGLIEKGKGGLFFEENDTSYKGNLPINTGGGSLNVGQPAYMSGGVILEEALLQLNYMAKGHQVNDVNVVFLNGIGGWNRSHSVTLVLGEKK</sequence>
<feature type="domain" description="Thiolase C-terminal" evidence="2">
    <location>
        <begin position="242"/>
        <end position="382"/>
    </location>
</feature>
<dbReference type="PANTHER" id="PTHR42870">
    <property type="entry name" value="ACETYL-COA C-ACETYLTRANSFERASE"/>
    <property type="match status" value="1"/>
</dbReference>
<dbReference type="Pfam" id="PF22691">
    <property type="entry name" value="Thiolase_C_1"/>
    <property type="match status" value="1"/>
</dbReference>
<comment type="caution">
    <text evidence="3">The sequence shown here is derived from an EMBL/GenBank/DDBJ whole genome shotgun (WGS) entry which is preliminary data.</text>
</comment>
<dbReference type="OrthoDB" id="181543at2157"/>
<dbReference type="CDD" id="cd00829">
    <property type="entry name" value="SCP-x_thiolase"/>
    <property type="match status" value="1"/>
</dbReference>